<organism evidence="2 3">
    <name type="scientific">Hallella seregens ATCC 51272</name>
    <dbReference type="NCBI Taxonomy" id="1336250"/>
    <lineage>
        <taxon>Bacteria</taxon>
        <taxon>Pseudomonadati</taxon>
        <taxon>Bacteroidota</taxon>
        <taxon>Bacteroidia</taxon>
        <taxon>Bacteroidales</taxon>
        <taxon>Prevotellaceae</taxon>
        <taxon>Hallella</taxon>
    </lineage>
</organism>
<feature type="domain" description="SprT-like" evidence="1">
    <location>
        <begin position="9"/>
        <end position="112"/>
    </location>
</feature>
<name>A0ABV5ZMZ1_9BACT</name>
<evidence type="ECO:0000313" key="2">
    <source>
        <dbReference type="EMBL" id="MFB9898737.1"/>
    </source>
</evidence>
<reference evidence="2 3" key="1">
    <citation type="submission" date="2024-09" db="EMBL/GenBank/DDBJ databases">
        <authorList>
            <person name="Sun Q."/>
            <person name="Mori K."/>
        </authorList>
    </citation>
    <scope>NUCLEOTIDE SEQUENCE [LARGE SCALE GENOMIC DNA]</scope>
    <source>
        <strain evidence="2 3">ATCC 51272</strain>
    </source>
</reference>
<evidence type="ECO:0000259" key="1">
    <source>
        <dbReference type="Pfam" id="PF10263"/>
    </source>
</evidence>
<evidence type="ECO:0000313" key="3">
    <source>
        <dbReference type="Proteomes" id="UP001589688"/>
    </source>
</evidence>
<keyword evidence="3" id="KW-1185">Reference proteome</keyword>
<protein>
    <submittedName>
        <fullName evidence="2">SprT-like domain-containing protein</fullName>
    </submittedName>
</protein>
<dbReference type="RefSeq" id="WP_027952251.1">
    <property type="nucleotide sequence ID" value="NZ_JADU01000015.1"/>
</dbReference>
<gene>
    <name evidence="2" type="ORF">ACFFK8_13295</name>
</gene>
<dbReference type="Pfam" id="PF10263">
    <property type="entry name" value="SprT-like"/>
    <property type="match status" value="1"/>
</dbReference>
<dbReference type="EMBL" id="JBHLZF010000002">
    <property type="protein sequence ID" value="MFB9898737.1"/>
    <property type="molecule type" value="Genomic_DNA"/>
</dbReference>
<dbReference type="InterPro" id="IPR006640">
    <property type="entry name" value="SprT-like_domain"/>
</dbReference>
<dbReference type="Proteomes" id="UP001589688">
    <property type="component" value="Unassembled WGS sequence"/>
</dbReference>
<accession>A0ABV5ZMZ1</accession>
<proteinExistence type="predicted"/>
<comment type="caution">
    <text evidence="2">The sequence shown here is derived from an EMBL/GenBank/DDBJ whole genome shotgun (WGS) entry which is preliminary data.</text>
</comment>
<sequence>MQIDMGWLRENFARFNTRYFSDTLPVPRFHVGHSRTRLGSMSFKRKVQPFGRTRHYDFSISLSNFYDQTEYQFQSVLLHEMIHLSIAYSGIKDTSPHGVVFRGMMQRLNREGWNIRVMTSTKGYKKAHAGSATVISQYLVLAIETRDGYHFLSSVNPKFARELHAKLHSAREITHFAWFTTSDHWFEDMPKVRSLRGRRVTPEVYTDKTAAMTPVSF</sequence>